<comment type="caution">
    <text evidence="2">The sequence shown here is derived from an EMBL/GenBank/DDBJ whole genome shotgun (WGS) entry which is preliminary data.</text>
</comment>
<reference evidence="4" key="1">
    <citation type="journal article" date="2017" name="Plant J.">
        <title>The pomegranate (Punica granatum L.) genome and the genomics of punicalagin biosynthesis.</title>
        <authorList>
            <person name="Qin G."/>
            <person name="Xu C."/>
            <person name="Ming R."/>
            <person name="Tang H."/>
            <person name="Guyot R."/>
            <person name="Kramer E.M."/>
            <person name="Hu Y."/>
            <person name="Yi X."/>
            <person name="Qi Y."/>
            <person name="Xu X."/>
            <person name="Gao Z."/>
            <person name="Pan H."/>
            <person name="Jian J."/>
            <person name="Tian Y."/>
            <person name="Yue Z."/>
            <person name="Xu Y."/>
        </authorList>
    </citation>
    <scope>NUCLEOTIDE SEQUENCE [LARGE SCALE GENOMIC DNA]</scope>
    <source>
        <strain evidence="4">cv. Dabenzi</strain>
    </source>
</reference>
<sequence>MARFITFGFLLVLLIFSGHDDRKRVRFAEAKDCHKVWNCRGYDRCREDCQNRFAGRGACDLYTAPPVPKQCFCAYHC</sequence>
<protein>
    <submittedName>
        <fullName evidence="2">Uncharacterized protein</fullName>
    </submittedName>
</protein>
<reference evidence="2" key="2">
    <citation type="submission" date="2017-06" db="EMBL/GenBank/DDBJ databases">
        <title>The pomegranate genome and the genomics of punicalagin biosynthesis.</title>
        <authorList>
            <person name="Xu C."/>
        </authorList>
    </citation>
    <scope>NUCLEOTIDE SEQUENCE [LARGE SCALE GENOMIC DNA]</scope>
    <source>
        <tissue evidence="2">Fresh leaf</tissue>
    </source>
</reference>
<evidence type="ECO:0000256" key="1">
    <source>
        <dbReference type="SAM" id="SignalP"/>
    </source>
</evidence>
<proteinExistence type="predicted"/>
<evidence type="ECO:0000313" key="2">
    <source>
        <dbReference type="EMBL" id="OWM81997.1"/>
    </source>
</evidence>
<gene>
    <name evidence="2" type="ORF">CDL15_Pgr001570</name>
    <name evidence="3" type="ORF">CRG98_035023</name>
</gene>
<accession>A0A218XAL1</accession>
<organism evidence="2 4">
    <name type="scientific">Punica granatum</name>
    <name type="common">Pomegranate</name>
    <dbReference type="NCBI Taxonomy" id="22663"/>
    <lineage>
        <taxon>Eukaryota</taxon>
        <taxon>Viridiplantae</taxon>
        <taxon>Streptophyta</taxon>
        <taxon>Embryophyta</taxon>
        <taxon>Tracheophyta</taxon>
        <taxon>Spermatophyta</taxon>
        <taxon>Magnoliopsida</taxon>
        <taxon>eudicotyledons</taxon>
        <taxon>Gunneridae</taxon>
        <taxon>Pentapetalae</taxon>
        <taxon>rosids</taxon>
        <taxon>malvids</taxon>
        <taxon>Myrtales</taxon>
        <taxon>Lythraceae</taxon>
        <taxon>Punica</taxon>
    </lineage>
</organism>
<evidence type="ECO:0000313" key="3">
    <source>
        <dbReference type="EMBL" id="PKI44668.1"/>
    </source>
</evidence>
<feature type="signal peptide" evidence="1">
    <location>
        <begin position="1"/>
        <end position="20"/>
    </location>
</feature>
<keyword evidence="5" id="KW-1185">Reference proteome</keyword>
<dbReference type="GeneID" id="116208713"/>
<dbReference type="Proteomes" id="UP000197138">
    <property type="component" value="Unassembled WGS sequence"/>
</dbReference>
<evidence type="ECO:0000313" key="5">
    <source>
        <dbReference type="Proteomes" id="UP000233551"/>
    </source>
</evidence>
<dbReference type="Proteomes" id="UP000233551">
    <property type="component" value="Unassembled WGS sequence"/>
</dbReference>
<name>A0A218XAL1_PUNGR</name>
<dbReference type="EMBL" id="MTKT01002011">
    <property type="protein sequence ID" value="OWM81997.1"/>
    <property type="molecule type" value="Genomic_DNA"/>
</dbReference>
<evidence type="ECO:0000313" key="4">
    <source>
        <dbReference type="Proteomes" id="UP000197138"/>
    </source>
</evidence>
<dbReference type="OrthoDB" id="1612940at2759"/>
<feature type="chain" id="PRO_5014071932" evidence="1">
    <location>
        <begin position="21"/>
        <end position="77"/>
    </location>
</feature>
<dbReference type="EMBL" id="PGOL01002859">
    <property type="protein sequence ID" value="PKI44668.1"/>
    <property type="molecule type" value="Genomic_DNA"/>
</dbReference>
<dbReference type="AlphaFoldDB" id="A0A218XAL1"/>
<reference evidence="3 5" key="3">
    <citation type="submission" date="2017-11" db="EMBL/GenBank/DDBJ databases">
        <title>De-novo sequencing of pomegranate (Punica granatum L.) genome.</title>
        <authorList>
            <person name="Akparov Z."/>
            <person name="Amiraslanov A."/>
            <person name="Hajiyeva S."/>
            <person name="Abbasov M."/>
            <person name="Kaur K."/>
            <person name="Hamwieh A."/>
            <person name="Solovyev V."/>
            <person name="Salamov A."/>
            <person name="Braich B."/>
            <person name="Kosarev P."/>
            <person name="Mahmoud A."/>
            <person name="Hajiyev E."/>
            <person name="Babayeva S."/>
            <person name="Izzatullayeva V."/>
            <person name="Mammadov A."/>
            <person name="Mammadov A."/>
            <person name="Sharifova S."/>
            <person name="Ojaghi J."/>
            <person name="Eynullazada K."/>
            <person name="Bayramov B."/>
            <person name="Abdulazimova A."/>
            <person name="Shahmuradov I."/>
        </authorList>
    </citation>
    <scope>NUCLEOTIDE SEQUENCE [LARGE SCALE GENOMIC DNA]</scope>
    <source>
        <strain evidence="3">AG2017</strain>
        <strain evidence="5">cv. AG2017</strain>
        <tissue evidence="3">Leaf</tissue>
    </source>
</reference>
<keyword evidence="1" id="KW-0732">Signal</keyword>